<proteinExistence type="predicted"/>
<evidence type="ECO:0000313" key="2">
    <source>
        <dbReference type="EMBL" id="GHO60338.1"/>
    </source>
</evidence>
<reference evidence="2 3" key="1">
    <citation type="journal article" date="2021" name="Int. J. Syst. Evol. Microbiol.">
        <title>Reticulibacter mediterranei gen. nov., sp. nov., within the new family Reticulibacteraceae fam. nov., and Ktedonospora formicarum gen. nov., sp. nov., Ktedonobacter robiniae sp. nov., Dictyobacter formicarum sp. nov. and Dictyobacter arantiisoli sp. nov., belonging to the class Ktedonobacteria.</title>
        <authorList>
            <person name="Yabe S."/>
            <person name="Zheng Y."/>
            <person name="Wang C.M."/>
            <person name="Sakai Y."/>
            <person name="Abe K."/>
            <person name="Yokota A."/>
            <person name="Donadio S."/>
            <person name="Cavaletti L."/>
            <person name="Monciardini P."/>
        </authorList>
    </citation>
    <scope>NUCLEOTIDE SEQUENCE [LARGE SCALE GENOMIC DNA]</scope>
    <source>
        <strain evidence="2 3">SOSP1-30</strain>
    </source>
</reference>
<protein>
    <recommendedName>
        <fullName evidence="4">Stc1 domain-containing protein</fullName>
    </recommendedName>
</protein>
<dbReference type="EMBL" id="BNJG01000005">
    <property type="protein sequence ID" value="GHO60338.1"/>
    <property type="molecule type" value="Genomic_DNA"/>
</dbReference>
<keyword evidence="3" id="KW-1185">Reference proteome</keyword>
<evidence type="ECO:0008006" key="4">
    <source>
        <dbReference type="Google" id="ProtNLM"/>
    </source>
</evidence>
<feature type="region of interest" description="Disordered" evidence="1">
    <location>
        <begin position="47"/>
        <end position="78"/>
    </location>
</feature>
<accession>A0ABQ3V5P5</accession>
<evidence type="ECO:0000256" key="1">
    <source>
        <dbReference type="SAM" id="MobiDB-lite"/>
    </source>
</evidence>
<evidence type="ECO:0000313" key="3">
    <source>
        <dbReference type="Proteomes" id="UP000654345"/>
    </source>
</evidence>
<dbReference type="Proteomes" id="UP000654345">
    <property type="component" value="Unassembled WGS sequence"/>
</dbReference>
<sequence>MEQVEELQGKKACAQCSKEKNLIEFYRTKNGADGRMKMCIQCFKENKEERQRREHEEWERRRREREAQLQEERERQERLEVYERERQAKRQAEMVNDLPCGSAHGMCNEMYV</sequence>
<gene>
    <name evidence="2" type="ORF">KSB_88130</name>
</gene>
<comment type="caution">
    <text evidence="2">The sequence shown here is derived from an EMBL/GenBank/DDBJ whole genome shotgun (WGS) entry which is preliminary data.</text>
</comment>
<organism evidence="2 3">
    <name type="scientific">Ktedonobacter robiniae</name>
    <dbReference type="NCBI Taxonomy" id="2778365"/>
    <lineage>
        <taxon>Bacteria</taxon>
        <taxon>Bacillati</taxon>
        <taxon>Chloroflexota</taxon>
        <taxon>Ktedonobacteria</taxon>
        <taxon>Ktedonobacterales</taxon>
        <taxon>Ktedonobacteraceae</taxon>
        <taxon>Ktedonobacter</taxon>
    </lineage>
</organism>
<name>A0ABQ3V5P5_9CHLR</name>